<evidence type="ECO:0000256" key="10">
    <source>
        <dbReference type="ARBA" id="ARBA00022842"/>
    </source>
</evidence>
<dbReference type="GO" id="GO:0046872">
    <property type="term" value="F:metal ion binding"/>
    <property type="evidence" value="ECO:0007669"/>
    <property type="project" value="UniProtKB-KW"/>
</dbReference>
<dbReference type="GO" id="GO:0003881">
    <property type="term" value="F:CDP-diacylglycerol-inositol 3-phosphatidyltransferase activity"/>
    <property type="evidence" value="ECO:0007669"/>
    <property type="project" value="UniProtKB-EC"/>
</dbReference>
<organism evidence="20 21">
    <name type="scientific">Volvox africanus</name>
    <dbReference type="NCBI Taxonomy" id="51714"/>
    <lineage>
        <taxon>Eukaryota</taxon>
        <taxon>Viridiplantae</taxon>
        <taxon>Chlorophyta</taxon>
        <taxon>core chlorophytes</taxon>
        <taxon>Chlorophyceae</taxon>
        <taxon>CS clade</taxon>
        <taxon>Chlamydomonadales</taxon>
        <taxon>Volvocaceae</taxon>
        <taxon>Volvox</taxon>
    </lineage>
</organism>
<protein>
    <recommendedName>
        <fullName evidence="5">CDP-diacylglycerol--inositol 3-phosphatidyltransferase</fullName>
        <ecNumber evidence="5">2.7.8.11</ecNumber>
    </recommendedName>
</protein>
<dbReference type="PANTHER" id="PTHR15362:SF4">
    <property type="entry name" value="CDP-DIACYLGLYCEROL--INOSITOL 3-PHOSPHATIDYLTRANSFERASE"/>
    <property type="match status" value="1"/>
</dbReference>
<evidence type="ECO:0000256" key="13">
    <source>
        <dbReference type="ARBA" id="ARBA00023136"/>
    </source>
</evidence>
<evidence type="ECO:0000256" key="14">
    <source>
        <dbReference type="ARBA" id="ARBA00023209"/>
    </source>
</evidence>
<proteinExistence type="inferred from homology"/>
<evidence type="ECO:0000313" key="21">
    <source>
        <dbReference type="Proteomes" id="UP000747399"/>
    </source>
</evidence>
<dbReference type="EMBL" id="BNCO01000012">
    <property type="protein sequence ID" value="GIL52081.1"/>
    <property type="molecule type" value="Genomic_DNA"/>
</dbReference>
<evidence type="ECO:0000256" key="11">
    <source>
        <dbReference type="ARBA" id="ARBA00022989"/>
    </source>
</evidence>
<keyword evidence="11 19" id="KW-1133">Transmembrane helix</keyword>
<evidence type="ECO:0000256" key="15">
    <source>
        <dbReference type="ARBA" id="ARBA00023211"/>
    </source>
</evidence>
<comment type="cofactor">
    <cofactor evidence="2">
        <name>Mg(2+)</name>
        <dbReference type="ChEBI" id="CHEBI:18420"/>
    </cofactor>
</comment>
<accession>A0A8J4B1X6</accession>
<dbReference type="PROSITE" id="PS00379">
    <property type="entry name" value="CDP_ALCOHOL_P_TRANSF"/>
    <property type="match status" value="1"/>
</dbReference>
<keyword evidence="6" id="KW-0444">Lipid biosynthesis</keyword>
<keyword evidence="14" id="KW-0594">Phospholipid biosynthesis</keyword>
<reference evidence="20" key="1">
    <citation type="journal article" date="2021" name="Proc. Natl. Acad. Sci. U.S.A.">
        <title>Three genomes in the algal genus Volvox reveal the fate of a haploid sex-determining region after a transition to homothallism.</title>
        <authorList>
            <person name="Yamamoto K."/>
            <person name="Hamaji T."/>
            <person name="Kawai-Toyooka H."/>
            <person name="Matsuzaki R."/>
            <person name="Takahashi F."/>
            <person name="Nishimura Y."/>
            <person name="Kawachi M."/>
            <person name="Noguchi H."/>
            <person name="Minakuchi Y."/>
            <person name="Umen J.G."/>
            <person name="Toyoda A."/>
            <person name="Nozaki H."/>
        </authorList>
    </citation>
    <scope>NUCLEOTIDE SEQUENCE</scope>
    <source>
        <strain evidence="20">NIES-3780</strain>
    </source>
</reference>
<feature type="transmembrane region" description="Helical" evidence="19">
    <location>
        <begin position="200"/>
        <end position="216"/>
    </location>
</feature>
<dbReference type="InterPro" id="IPR048254">
    <property type="entry name" value="CDP_ALCOHOL_P_TRANSF_CS"/>
</dbReference>
<dbReference type="GO" id="GO:0006661">
    <property type="term" value="P:phosphatidylinositol biosynthetic process"/>
    <property type="evidence" value="ECO:0007669"/>
    <property type="project" value="TreeGrafter"/>
</dbReference>
<dbReference type="EC" id="2.7.8.11" evidence="5"/>
<comment type="caution">
    <text evidence="20">The sequence shown here is derived from an EMBL/GenBank/DDBJ whole genome shotgun (WGS) entry which is preliminary data.</text>
</comment>
<comment type="cofactor">
    <cofactor evidence="1">
        <name>Mn(2+)</name>
        <dbReference type="ChEBI" id="CHEBI:29035"/>
    </cofactor>
</comment>
<keyword evidence="7 18" id="KW-0808">Transferase</keyword>
<evidence type="ECO:0000256" key="18">
    <source>
        <dbReference type="RuleBase" id="RU003750"/>
    </source>
</evidence>
<evidence type="ECO:0000256" key="16">
    <source>
        <dbReference type="ARBA" id="ARBA00023264"/>
    </source>
</evidence>
<evidence type="ECO:0000256" key="17">
    <source>
        <dbReference type="ARBA" id="ARBA00050166"/>
    </source>
</evidence>
<dbReference type="GO" id="GO:0005794">
    <property type="term" value="C:Golgi apparatus"/>
    <property type="evidence" value="ECO:0007669"/>
    <property type="project" value="TreeGrafter"/>
</dbReference>
<evidence type="ECO:0000256" key="4">
    <source>
        <dbReference type="ARBA" id="ARBA00010441"/>
    </source>
</evidence>
<evidence type="ECO:0000256" key="3">
    <source>
        <dbReference type="ARBA" id="ARBA00004141"/>
    </source>
</evidence>
<comment type="subcellular location">
    <subcellularLocation>
        <location evidence="3">Membrane</location>
        <topology evidence="3">Multi-pass membrane protein</topology>
    </subcellularLocation>
</comment>
<evidence type="ECO:0000256" key="1">
    <source>
        <dbReference type="ARBA" id="ARBA00001936"/>
    </source>
</evidence>
<comment type="similarity">
    <text evidence="4 18">Belongs to the CDP-alcohol phosphatidyltransferase class-I family.</text>
</comment>
<evidence type="ECO:0000256" key="2">
    <source>
        <dbReference type="ARBA" id="ARBA00001946"/>
    </source>
</evidence>
<evidence type="ECO:0000256" key="6">
    <source>
        <dbReference type="ARBA" id="ARBA00022516"/>
    </source>
</evidence>
<keyword evidence="15" id="KW-0464">Manganese</keyword>
<dbReference type="PANTHER" id="PTHR15362">
    <property type="entry name" value="PHOSPHATIDYLINOSITOL SYNTHASE"/>
    <property type="match status" value="1"/>
</dbReference>
<evidence type="ECO:0000256" key="7">
    <source>
        <dbReference type="ARBA" id="ARBA00022679"/>
    </source>
</evidence>
<gene>
    <name evidence="20" type="ORF">Vafri_8033</name>
</gene>
<keyword evidence="9" id="KW-0479">Metal-binding</keyword>
<keyword evidence="16" id="KW-1208">Phospholipid metabolism</keyword>
<name>A0A8J4B1X6_9CHLO</name>
<keyword evidence="12" id="KW-0443">Lipid metabolism</keyword>
<dbReference type="InterPro" id="IPR043130">
    <property type="entry name" value="CDP-OH_PTrfase_TM_dom"/>
</dbReference>
<keyword evidence="13 19" id="KW-0472">Membrane</keyword>
<dbReference type="GO" id="GO:0016020">
    <property type="term" value="C:membrane"/>
    <property type="evidence" value="ECO:0007669"/>
    <property type="project" value="UniProtKB-SubCell"/>
</dbReference>
<dbReference type="Pfam" id="PF01066">
    <property type="entry name" value="CDP-OH_P_transf"/>
    <property type="match status" value="1"/>
</dbReference>
<dbReference type="AlphaFoldDB" id="A0A8J4B1X6"/>
<evidence type="ECO:0000256" key="8">
    <source>
        <dbReference type="ARBA" id="ARBA00022692"/>
    </source>
</evidence>
<keyword evidence="10" id="KW-0460">Magnesium</keyword>
<dbReference type="Proteomes" id="UP000747399">
    <property type="component" value="Unassembled WGS sequence"/>
</dbReference>
<comment type="catalytic activity">
    <reaction evidence="17">
        <text>a CDP-1,2-diacyl-sn-glycerol + myo-inositol = a 1,2-diacyl-sn-glycero-3-phospho-(1D-myo-inositol) + CMP + H(+)</text>
        <dbReference type="Rhea" id="RHEA:11580"/>
        <dbReference type="ChEBI" id="CHEBI:15378"/>
        <dbReference type="ChEBI" id="CHEBI:17268"/>
        <dbReference type="ChEBI" id="CHEBI:57880"/>
        <dbReference type="ChEBI" id="CHEBI:58332"/>
        <dbReference type="ChEBI" id="CHEBI:60377"/>
        <dbReference type="EC" id="2.7.8.11"/>
    </reaction>
</comment>
<feature type="transmembrane region" description="Helical" evidence="19">
    <location>
        <begin position="20"/>
        <end position="46"/>
    </location>
</feature>
<evidence type="ECO:0000256" key="19">
    <source>
        <dbReference type="SAM" id="Phobius"/>
    </source>
</evidence>
<dbReference type="InterPro" id="IPR000462">
    <property type="entry name" value="CDP-OH_P_trans"/>
</dbReference>
<dbReference type="FunFam" id="1.20.120.1760:FF:000003">
    <property type="entry name" value="CDP-diacylglycerol--inositol 3-phosphatidyltransferase"/>
    <property type="match status" value="1"/>
</dbReference>
<evidence type="ECO:0000256" key="12">
    <source>
        <dbReference type="ARBA" id="ARBA00023098"/>
    </source>
</evidence>
<feature type="transmembrane region" description="Helical" evidence="19">
    <location>
        <begin position="142"/>
        <end position="161"/>
    </location>
</feature>
<evidence type="ECO:0000256" key="5">
    <source>
        <dbReference type="ARBA" id="ARBA00013212"/>
    </source>
</evidence>
<keyword evidence="8 19" id="KW-0812">Transmembrane</keyword>
<dbReference type="Gene3D" id="1.20.120.1760">
    <property type="match status" value="1"/>
</dbReference>
<sequence>MGFFSRHSNVYLYVPNLIGYARVAAAIYAFGVAFTSPYQCVAAYFLSFVCDELDGRFARMLNQTSTLGAVLDMVTDRLATTGLLLVVALVYPQLHVVAICLIFLDVFSHWFQMYASLAVGATTHKDVKSKSWLVRTYYGNRLFMGYCCVSCEVLYLVVYASKWPELMQFVVPLPGGAGLTIPSQLANLLPALLRFTSQSGLPLMSLFGILALPGFLTKQVCVRVSASVCMCVRFLLCIFRGAGVTSQGQACISDRSSGAGVLCV</sequence>
<keyword evidence="21" id="KW-1185">Reference proteome</keyword>
<evidence type="ECO:0000313" key="20">
    <source>
        <dbReference type="EMBL" id="GIL52081.1"/>
    </source>
</evidence>
<evidence type="ECO:0000256" key="9">
    <source>
        <dbReference type="ARBA" id="ARBA00022723"/>
    </source>
</evidence>